<reference evidence="3 4" key="1">
    <citation type="submission" date="2019-03" db="EMBL/GenBank/DDBJ databases">
        <title>Draft genome sequences of novel Actinobacteria.</title>
        <authorList>
            <person name="Sahin N."/>
            <person name="Ay H."/>
            <person name="Saygin H."/>
        </authorList>
    </citation>
    <scope>NUCLEOTIDE SEQUENCE [LARGE SCALE GENOMIC DNA]</scope>
    <source>
        <strain evidence="3 4">DSM 45941</strain>
    </source>
</reference>
<dbReference type="Pfam" id="PF23359">
    <property type="entry name" value="Lsr2_DNA-bd"/>
    <property type="match status" value="1"/>
</dbReference>
<dbReference type="InterPro" id="IPR036625">
    <property type="entry name" value="E3-bd_dom_sf"/>
</dbReference>
<comment type="caution">
    <text evidence="3">The sequence shown here is derived from an EMBL/GenBank/DDBJ whole genome shotgun (WGS) entry which is preliminary data.</text>
</comment>
<dbReference type="OrthoDB" id="3475279at2"/>
<name>A0A4R5BTY5_9ACTN</name>
<keyword evidence="1" id="KW-0238">DNA-binding</keyword>
<gene>
    <name evidence="3" type="ORF">E1293_04735</name>
</gene>
<dbReference type="EMBL" id="SMKY01000012">
    <property type="protein sequence ID" value="TDD89519.1"/>
    <property type="molecule type" value="Genomic_DNA"/>
</dbReference>
<keyword evidence="4" id="KW-1185">Reference proteome</keyword>
<dbReference type="Proteomes" id="UP000295578">
    <property type="component" value="Unassembled WGS sequence"/>
</dbReference>
<accession>A0A4R5BTY5</accession>
<dbReference type="Gene3D" id="4.10.320.10">
    <property type="entry name" value="E3-binding domain"/>
    <property type="match status" value="1"/>
</dbReference>
<evidence type="ECO:0000313" key="3">
    <source>
        <dbReference type="EMBL" id="TDD89519.1"/>
    </source>
</evidence>
<feature type="domain" description="Lsr2 DNA-binding" evidence="2">
    <location>
        <begin position="111"/>
        <end position="141"/>
    </location>
</feature>
<dbReference type="RefSeq" id="WP_132194189.1">
    <property type="nucleotide sequence ID" value="NZ_SMKY01000012.1"/>
</dbReference>
<dbReference type="GO" id="GO:0016746">
    <property type="term" value="F:acyltransferase activity"/>
    <property type="evidence" value="ECO:0007669"/>
    <property type="project" value="InterPro"/>
</dbReference>
<dbReference type="InterPro" id="IPR055370">
    <property type="entry name" value="Lsr2_DNA-bd"/>
</dbReference>
<dbReference type="GO" id="GO:0003677">
    <property type="term" value="F:DNA binding"/>
    <property type="evidence" value="ECO:0007669"/>
    <property type="project" value="UniProtKB-KW"/>
</dbReference>
<dbReference type="AlphaFoldDB" id="A0A4R5BTY5"/>
<evidence type="ECO:0000313" key="4">
    <source>
        <dbReference type="Proteomes" id="UP000295578"/>
    </source>
</evidence>
<evidence type="ECO:0000259" key="2">
    <source>
        <dbReference type="Pfam" id="PF23359"/>
    </source>
</evidence>
<proteinExistence type="predicted"/>
<evidence type="ECO:0000256" key="1">
    <source>
        <dbReference type="ARBA" id="ARBA00023125"/>
    </source>
</evidence>
<organism evidence="3 4">
    <name type="scientific">Actinomadura darangshiensis</name>
    <dbReference type="NCBI Taxonomy" id="705336"/>
    <lineage>
        <taxon>Bacteria</taxon>
        <taxon>Bacillati</taxon>
        <taxon>Actinomycetota</taxon>
        <taxon>Actinomycetes</taxon>
        <taxon>Streptosporangiales</taxon>
        <taxon>Thermomonosporaceae</taxon>
        <taxon>Actinomadura</taxon>
    </lineage>
</organism>
<protein>
    <recommendedName>
        <fullName evidence="2">Lsr2 DNA-binding domain-containing protein</fullName>
    </recommendedName>
</protein>
<sequence>MKQEGAIMVKQTKIMPWERLQRLYEMSELERPVYAKQWANELVRKHGAGNMPRYMQAAHRETIAAALLFLVDEQTSMSDDGYRGRRGVQTNSFVDPASDVLHSDQRTDDVSPSVIRAWAQQRGISVNARGRIPMWVTKRYHLEHAAESDSLADKIRAALERHGELTKSELWDVIGRNHPSWKIEQAIETLPNVEVLKGRSRGGRPPMIFRWAEKNSNDIAVSAGATVRRQCSLGDPQDMDRLAVIVDKGPSDPNTVDSKTQEFIQILRGESRSD</sequence>